<evidence type="ECO:0000313" key="6">
    <source>
        <dbReference type="Proteomes" id="UP001597206"/>
    </source>
</evidence>
<dbReference type="InterPro" id="IPR001680">
    <property type="entry name" value="WD40_rpt"/>
</dbReference>
<protein>
    <submittedName>
        <fullName evidence="5">Beta-propeller fold lactonase family protein</fullName>
    </submittedName>
</protein>
<sequence>MLNSPLARRARTSLLLLALVATVAACNKAEEPAAEAAAPASDNLSAGPVAYVSTQDAGVDVIDLVTMQVSKQLNVKAEGPRGLAVTDDGKKLIVATKDNESISVIDTATGEVLQQINVGKNPEFVRVSGNYAFVSSEPSAKGGPPPKAGEEDDDDDDEEKIPAKIAVVDLTKGEKVREITGGPETEGIEFSADGKQLVITNEADNTVTVHNIETGELIKTVQTHSHGDRPRGIKVSPDGNTYLATLEFGNKFLVLDKEFNVVRTVDTAETPYGIAYDAKGERIFVATNKAKLLQVFDANTFEKIKEVPTGNRCWHFSFTPNNKDILLACGKSDAVLVIDAEKLEVTKQIAVKNMPWGVVTYPKAMGSLENAK</sequence>
<dbReference type="SMART" id="SM00320">
    <property type="entry name" value="WD40"/>
    <property type="match status" value="4"/>
</dbReference>
<gene>
    <name evidence="5" type="ORF">ACFQ2T_10025</name>
</gene>
<comment type="caution">
    <text evidence="5">The sequence shown here is derived from an EMBL/GenBank/DDBJ whole genome shotgun (WGS) entry which is preliminary data.</text>
</comment>
<dbReference type="Pfam" id="PF10282">
    <property type="entry name" value="Lactonase"/>
    <property type="match status" value="1"/>
</dbReference>
<reference evidence="6" key="1">
    <citation type="journal article" date="2019" name="Int. J. Syst. Evol. Microbiol.">
        <title>The Global Catalogue of Microorganisms (GCM) 10K type strain sequencing project: providing services to taxonomists for standard genome sequencing and annotation.</title>
        <authorList>
            <consortium name="The Broad Institute Genomics Platform"/>
            <consortium name="The Broad Institute Genome Sequencing Center for Infectious Disease"/>
            <person name="Wu L."/>
            <person name="Ma J."/>
        </authorList>
    </citation>
    <scope>NUCLEOTIDE SEQUENCE [LARGE SCALE GENOMIC DNA]</scope>
    <source>
        <strain evidence="6">CCUG 58411</strain>
    </source>
</reference>
<dbReference type="SUPFAM" id="SSF50974">
    <property type="entry name" value="Nitrous oxide reductase, N-terminal domain"/>
    <property type="match status" value="1"/>
</dbReference>
<dbReference type="NCBIfam" id="TIGR02276">
    <property type="entry name" value="beta_rpt_yvtn"/>
    <property type="match status" value="1"/>
</dbReference>
<keyword evidence="6" id="KW-1185">Reference proteome</keyword>
<name>A0ABW3PEN7_9PROT</name>
<feature type="compositionally biased region" description="Acidic residues" evidence="2">
    <location>
        <begin position="150"/>
        <end position="159"/>
    </location>
</feature>
<accession>A0ABW3PEN7</accession>
<dbReference type="InterPro" id="IPR048433">
    <property type="entry name" value="YNCE-like_beta-prop"/>
</dbReference>
<feature type="domain" description="YNCE-like beta-propeller" evidence="4">
    <location>
        <begin position="58"/>
        <end position="125"/>
    </location>
</feature>
<dbReference type="InterPro" id="IPR051200">
    <property type="entry name" value="Host-pathogen_enzymatic-act"/>
</dbReference>
<proteinExistence type="predicted"/>
<keyword evidence="1 3" id="KW-0732">Signal</keyword>
<dbReference type="Pfam" id="PF21783">
    <property type="entry name" value="YNCE"/>
    <property type="match status" value="1"/>
</dbReference>
<dbReference type="EMBL" id="JBHTLN010000002">
    <property type="protein sequence ID" value="MFD1122840.1"/>
    <property type="molecule type" value="Genomic_DNA"/>
</dbReference>
<dbReference type="InterPro" id="IPR015943">
    <property type="entry name" value="WD40/YVTN_repeat-like_dom_sf"/>
</dbReference>
<dbReference type="Gene3D" id="2.130.10.10">
    <property type="entry name" value="YVTN repeat-like/Quinoprotein amine dehydrogenase"/>
    <property type="match status" value="2"/>
</dbReference>
<feature type="chain" id="PRO_5045418735" evidence="3">
    <location>
        <begin position="30"/>
        <end position="372"/>
    </location>
</feature>
<dbReference type="InterPro" id="IPR011045">
    <property type="entry name" value="N2O_reductase_N"/>
</dbReference>
<feature type="signal peptide" evidence="3">
    <location>
        <begin position="1"/>
        <end position="29"/>
    </location>
</feature>
<evidence type="ECO:0000256" key="3">
    <source>
        <dbReference type="SAM" id="SignalP"/>
    </source>
</evidence>
<organism evidence="5 6">
    <name type="scientific">Methylophilus flavus</name>
    <dbReference type="NCBI Taxonomy" id="640084"/>
    <lineage>
        <taxon>Bacteria</taxon>
        <taxon>Pseudomonadati</taxon>
        <taxon>Pseudomonadota</taxon>
        <taxon>Betaproteobacteria</taxon>
        <taxon>Nitrosomonadales</taxon>
        <taxon>Methylophilaceae</taxon>
        <taxon>Methylophilus</taxon>
    </lineage>
</organism>
<dbReference type="Proteomes" id="UP001597206">
    <property type="component" value="Unassembled WGS sequence"/>
</dbReference>
<dbReference type="InterPro" id="IPR011964">
    <property type="entry name" value="YVTN_b-propeller_repeat"/>
</dbReference>
<feature type="region of interest" description="Disordered" evidence="2">
    <location>
        <begin position="134"/>
        <end position="159"/>
    </location>
</feature>
<dbReference type="InterPro" id="IPR019405">
    <property type="entry name" value="Lactonase_7-beta_prop"/>
</dbReference>
<evidence type="ECO:0000256" key="1">
    <source>
        <dbReference type="ARBA" id="ARBA00022729"/>
    </source>
</evidence>
<dbReference type="RefSeq" id="WP_379033992.1">
    <property type="nucleotide sequence ID" value="NZ_JBHTLN010000002.1"/>
</dbReference>
<dbReference type="PANTHER" id="PTHR47197">
    <property type="entry name" value="PROTEIN NIRF"/>
    <property type="match status" value="1"/>
</dbReference>
<evidence type="ECO:0000259" key="4">
    <source>
        <dbReference type="Pfam" id="PF21783"/>
    </source>
</evidence>
<evidence type="ECO:0000313" key="5">
    <source>
        <dbReference type="EMBL" id="MFD1122840.1"/>
    </source>
</evidence>
<dbReference type="PANTHER" id="PTHR47197:SF3">
    <property type="entry name" value="DIHYDRO-HEME D1 DEHYDROGENASE"/>
    <property type="match status" value="1"/>
</dbReference>
<evidence type="ECO:0000256" key="2">
    <source>
        <dbReference type="SAM" id="MobiDB-lite"/>
    </source>
</evidence>